<proteinExistence type="predicted"/>
<feature type="region of interest" description="Disordered" evidence="8">
    <location>
        <begin position="49"/>
        <end position="68"/>
    </location>
</feature>
<keyword evidence="4 6" id="KW-0371">Homeobox</keyword>
<evidence type="ECO:0000256" key="4">
    <source>
        <dbReference type="ARBA" id="ARBA00023155"/>
    </source>
</evidence>
<dbReference type="OrthoDB" id="6159439at2759"/>
<dbReference type="SMART" id="SM00389">
    <property type="entry name" value="HOX"/>
    <property type="match status" value="1"/>
</dbReference>
<evidence type="ECO:0000256" key="2">
    <source>
        <dbReference type="ARBA" id="ARBA00022473"/>
    </source>
</evidence>
<keyword evidence="2" id="KW-0217">Developmental protein</keyword>
<accession>A0A8S4P4P8</accession>
<keyword evidence="3 6" id="KW-0238">DNA-binding</keyword>
<evidence type="ECO:0000256" key="5">
    <source>
        <dbReference type="ARBA" id="ARBA00023242"/>
    </source>
</evidence>
<dbReference type="AlphaFoldDB" id="A0A8S4P4P8"/>
<evidence type="ECO:0000256" key="1">
    <source>
        <dbReference type="ARBA" id="ARBA00004123"/>
    </source>
</evidence>
<evidence type="ECO:0000313" key="10">
    <source>
        <dbReference type="EMBL" id="CAH1789217.1"/>
    </source>
</evidence>
<comment type="caution">
    <text evidence="10">The sequence shown here is derived from an EMBL/GenBank/DDBJ whole genome shotgun (WGS) entry which is preliminary data.</text>
</comment>
<sequence>MERNDCMDESVLLRRGSFGLSNMHGLRPTFQSYSFGGLGCPTYRSNNTPACQQATPPSASSSPTVHVDAGTSKGDAVALPSVEPMNLHVRGNEREKSKPLFQCNPSVSFADFSPDAQFKRKQRRYRTTFTSYQLGELEKSFQKSHYPDVFCREELALRIDLTEARVQVWFQNRRAKWRKLQKQYLQGCKGAISRDSVLSSTKMSNTKSAMNLPTRYLHNTFSQDWPHNFIPSVGALPSTCIYSSASSNIITHCDLKEEAADTTSDDIIPVDREGQTNEIPTERKIMI</sequence>
<evidence type="ECO:0000256" key="3">
    <source>
        <dbReference type="ARBA" id="ARBA00023125"/>
    </source>
</evidence>
<dbReference type="GO" id="GO:0005634">
    <property type="term" value="C:nucleus"/>
    <property type="evidence" value="ECO:0007669"/>
    <property type="project" value="UniProtKB-SubCell"/>
</dbReference>
<evidence type="ECO:0000256" key="7">
    <source>
        <dbReference type="RuleBase" id="RU000682"/>
    </source>
</evidence>
<evidence type="ECO:0000256" key="8">
    <source>
        <dbReference type="SAM" id="MobiDB-lite"/>
    </source>
</evidence>
<dbReference type="SUPFAM" id="SSF46689">
    <property type="entry name" value="Homeodomain-like"/>
    <property type="match status" value="1"/>
</dbReference>
<evidence type="ECO:0000313" key="11">
    <source>
        <dbReference type="Proteomes" id="UP000749559"/>
    </source>
</evidence>
<dbReference type="FunFam" id="1.10.10.60:FF:000102">
    <property type="entry name" value="Aristaless related homeobox"/>
    <property type="match status" value="1"/>
</dbReference>
<dbReference type="PANTHER" id="PTHR24329:SF337">
    <property type="entry name" value="ARISTALESS RELATED HOMEOBOX"/>
    <property type="match status" value="1"/>
</dbReference>
<dbReference type="InterPro" id="IPR001356">
    <property type="entry name" value="HD"/>
</dbReference>
<dbReference type="InterPro" id="IPR050649">
    <property type="entry name" value="Paired_Homeobox_TFs"/>
</dbReference>
<feature type="compositionally biased region" description="Low complexity" evidence="8">
    <location>
        <begin position="49"/>
        <end position="64"/>
    </location>
</feature>
<dbReference type="InterPro" id="IPR017970">
    <property type="entry name" value="Homeobox_CS"/>
</dbReference>
<feature type="DNA-binding region" description="Homeobox" evidence="6">
    <location>
        <begin position="122"/>
        <end position="181"/>
    </location>
</feature>
<organism evidence="10 11">
    <name type="scientific">Owenia fusiformis</name>
    <name type="common">Polychaete worm</name>
    <dbReference type="NCBI Taxonomy" id="6347"/>
    <lineage>
        <taxon>Eukaryota</taxon>
        <taxon>Metazoa</taxon>
        <taxon>Spiralia</taxon>
        <taxon>Lophotrochozoa</taxon>
        <taxon>Annelida</taxon>
        <taxon>Polychaeta</taxon>
        <taxon>Sedentaria</taxon>
        <taxon>Canalipalpata</taxon>
        <taxon>Sabellida</taxon>
        <taxon>Oweniida</taxon>
        <taxon>Oweniidae</taxon>
        <taxon>Owenia</taxon>
    </lineage>
</organism>
<dbReference type="CDD" id="cd00086">
    <property type="entry name" value="homeodomain"/>
    <property type="match status" value="1"/>
</dbReference>
<dbReference type="Proteomes" id="UP000749559">
    <property type="component" value="Unassembled WGS sequence"/>
</dbReference>
<evidence type="ECO:0000259" key="9">
    <source>
        <dbReference type="PROSITE" id="PS50071"/>
    </source>
</evidence>
<reference evidence="10" key="1">
    <citation type="submission" date="2022-03" db="EMBL/GenBank/DDBJ databases">
        <authorList>
            <person name="Martin C."/>
        </authorList>
    </citation>
    <scope>NUCLEOTIDE SEQUENCE</scope>
</reference>
<gene>
    <name evidence="10" type="ORF">OFUS_LOCUS14618</name>
</gene>
<dbReference type="InterPro" id="IPR009057">
    <property type="entry name" value="Homeodomain-like_sf"/>
</dbReference>
<comment type="subcellular location">
    <subcellularLocation>
        <location evidence="1 6 7">Nucleus</location>
    </subcellularLocation>
</comment>
<dbReference type="PROSITE" id="PS00027">
    <property type="entry name" value="HOMEOBOX_1"/>
    <property type="match status" value="1"/>
</dbReference>
<feature type="domain" description="Homeobox" evidence="9">
    <location>
        <begin position="120"/>
        <end position="180"/>
    </location>
</feature>
<keyword evidence="5 6" id="KW-0539">Nucleus</keyword>
<dbReference type="Gene3D" id="1.10.10.60">
    <property type="entry name" value="Homeodomain-like"/>
    <property type="match status" value="1"/>
</dbReference>
<name>A0A8S4P4P8_OWEFU</name>
<protein>
    <recommendedName>
        <fullName evidence="9">Homeobox domain-containing protein</fullName>
    </recommendedName>
</protein>
<dbReference type="PROSITE" id="PS50071">
    <property type="entry name" value="HOMEOBOX_2"/>
    <property type="match status" value="1"/>
</dbReference>
<dbReference type="EMBL" id="CAIIXF020000007">
    <property type="protein sequence ID" value="CAH1789217.1"/>
    <property type="molecule type" value="Genomic_DNA"/>
</dbReference>
<dbReference type="PANTHER" id="PTHR24329">
    <property type="entry name" value="HOMEOBOX PROTEIN ARISTALESS"/>
    <property type="match status" value="1"/>
</dbReference>
<dbReference type="GO" id="GO:0000977">
    <property type="term" value="F:RNA polymerase II transcription regulatory region sequence-specific DNA binding"/>
    <property type="evidence" value="ECO:0007669"/>
    <property type="project" value="TreeGrafter"/>
</dbReference>
<dbReference type="Pfam" id="PF00046">
    <property type="entry name" value="Homeodomain"/>
    <property type="match status" value="1"/>
</dbReference>
<keyword evidence="11" id="KW-1185">Reference proteome</keyword>
<evidence type="ECO:0000256" key="6">
    <source>
        <dbReference type="PROSITE-ProRule" id="PRU00108"/>
    </source>
</evidence>
<dbReference type="GO" id="GO:0000981">
    <property type="term" value="F:DNA-binding transcription factor activity, RNA polymerase II-specific"/>
    <property type="evidence" value="ECO:0007669"/>
    <property type="project" value="InterPro"/>
</dbReference>